<feature type="domain" description="CARMIL pleckstrin homology" evidence="2">
    <location>
        <begin position="30"/>
        <end position="128"/>
    </location>
</feature>
<dbReference type="InterPro" id="IPR032675">
    <property type="entry name" value="LRR_dom_sf"/>
</dbReference>
<dbReference type="AlphaFoldDB" id="A0ABD6E2F3"/>
<keyword evidence="4" id="KW-1185">Reference proteome</keyword>
<dbReference type="InterPro" id="IPR051279">
    <property type="entry name" value="PP1-Reg/Actin-Interact_Protein"/>
</dbReference>
<feature type="compositionally biased region" description="Low complexity" evidence="1">
    <location>
        <begin position="958"/>
        <end position="986"/>
    </location>
</feature>
<comment type="caution">
    <text evidence="3">The sequence shown here is derived from an EMBL/GenBank/DDBJ whole genome shotgun (WGS) entry which is preliminary data.</text>
</comment>
<proteinExistence type="predicted"/>
<name>A0ABD6E2F3_9BILA</name>
<dbReference type="Gene3D" id="2.30.29.30">
    <property type="entry name" value="Pleckstrin-homology domain (PH domain)/Phosphotyrosine-binding domain (PTB)"/>
    <property type="match status" value="1"/>
</dbReference>
<dbReference type="Gene3D" id="3.80.10.10">
    <property type="entry name" value="Ribonuclease Inhibitor"/>
    <property type="match status" value="1"/>
</dbReference>
<sequence>MSLTRSAAVELCSFINDNCNVLFGAKFWDCRLVCAVDYGTKPEKYETRIFALSKFRIFILSGKTTVSLKIDRCFHLLSIRSINILSETELCLCLDENTSGKRRIVVRSDIPSKEVTLHILTAIKHYFPDSTEGIQSMIELVPAELYSVYETLPHSRPFLACHNFRRSYAALCDYYEQPFREEVVWDMEKIYASHSLRILRLEDFTHLLPRDLIPILAVCQYSAYFTGISVDSTKLSADLIDVILSAVRRSTSFTSIGLRNCSLTRDFIGQFAAAILANPSTAFESIDLSKNLIDDKKGISLLCTALSKMPTLRSLCLSECALSEKSINHLSSGLMQGLKPNGGSSCLQLVSVDLSGNSLKDDASELLQLLSLSTMLCHLDLSDTGLNIDKLWPSLKFGGLQIEELLLSGCQAGKRSKDGIQTMKEYFSSVVALKHIDLSNTTLSPDFLKAMLLGLASNKQLSPIKLTLNGVCDRSSAPILETCLPGMAVSSLSLRDNGLESDLLPIIISMSNISCLSRLDLSGANFVNLRRSTKHVGALTNILLELVKLIGEDDSHLRELILADCRLGSHLSVVLNTIGVSASLQVLDITGNEMGNFGARLLAKALQINTSLKSLSIDRNQIAGDGFADIAQALQLNTTITSIPYPVVDVSESLNRPDRAKTLSALSEIEALLELNRLGAVRPNKYYERSLSSLQRELEFRCRRSAQFESLSSQLLEAVQHASSAQTAEVDKFIKETMNQLESVAARAAEASLAQLKEVSQRGGADLRCSLGPAFRSEIENIISAYLSDLKWKRICNTVENLVNDIHSMQCGEEQRIQENRPCSQNNSPLAHLIPLSGIQRIHRPKSVVTDLSNENEEKEGSATFDAPPVPSALIHLNKSRPRRLHNISKATKPSLATVNESSAIITSTTSETMSEDSSVVYDVIADEPSPATSETSSVRNSVSETSLAPPIVPGHRNLNLLASPKAALKPPSSSPVQISSSAQSVTPLTISTTPPQHPNPSQFSPTPPILPRRSKIGINQTPPTLPPKPDTSLTGNRPSSCAVDDVNSNRKSVADMARMFSSSDSPLARRS</sequence>
<dbReference type="SMART" id="SM00368">
    <property type="entry name" value="LRR_RI"/>
    <property type="match status" value="5"/>
</dbReference>
<evidence type="ECO:0000259" key="2">
    <source>
        <dbReference type="Pfam" id="PF17888"/>
    </source>
</evidence>
<feature type="region of interest" description="Disordered" evidence="1">
    <location>
        <begin position="928"/>
        <end position="1051"/>
    </location>
</feature>
<protein>
    <recommendedName>
        <fullName evidence="2">CARMIL pleckstrin homology domain-containing protein</fullName>
    </recommendedName>
</protein>
<dbReference type="Proteomes" id="UP001608902">
    <property type="component" value="Unassembled WGS sequence"/>
</dbReference>
<dbReference type="SUPFAM" id="SSF52047">
    <property type="entry name" value="RNI-like"/>
    <property type="match status" value="2"/>
</dbReference>
<dbReference type="Pfam" id="PF17888">
    <property type="entry name" value="Carm_PH"/>
    <property type="match status" value="1"/>
</dbReference>
<dbReference type="PANTHER" id="PTHR24112:SF66">
    <property type="entry name" value="LEUCINE-RICH REPEAT, ISOFORM F"/>
    <property type="match status" value="1"/>
</dbReference>
<reference evidence="3 4" key="1">
    <citation type="submission" date="2024-08" db="EMBL/GenBank/DDBJ databases">
        <title>Gnathostoma spinigerum genome.</title>
        <authorList>
            <person name="Gonzalez-Bertolin B."/>
            <person name="Monzon S."/>
            <person name="Zaballos A."/>
            <person name="Jimenez P."/>
            <person name="Dekumyoy P."/>
            <person name="Varona S."/>
            <person name="Cuesta I."/>
            <person name="Sumanam S."/>
            <person name="Adisakwattana P."/>
            <person name="Gasser R.B."/>
            <person name="Hernandez-Gonzalez A."/>
            <person name="Young N.D."/>
            <person name="Perteguer M.J."/>
        </authorList>
    </citation>
    <scope>NUCLEOTIDE SEQUENCE [LARGE SCALE GENOMIC DNA]</scope>
    <source>
        <strain evidence="3">AL3</strain>
        <tissue evidence="3">Liver</tissue>
    </source>
</reference>
<feature type="compositionally biased region" description="Polar residues" evidence="1">
    <location>
        <begin position="987"/>
        <end position="1005"/>
    </location>
</feature>
<dbReference type="EMBL" id="JBGFUD010000174">
    <property type="protein sequence ID" value="MFH4973889.1"/>
    <property type="molecule type" value="Genomic_DNA"/>
</dbReference>
<dbReference type="PANTHER" id="PTHR24112">
    <property type="entry name" value="LEUCINE-RICH REPEAT, ISOFORM F-RELATED"/>
    <property type="match status" value="1"/>
</dbReference>
<accession>A0ABD6E2F3</accession>
<dbReference type="InterPro" id="IPR041245">
    <property type="entry name" value="CARMIL_PH"/>
</dbReference>
<evidence type="ECO:0000313" key="4">
    <source>
        <dbReference type="Proteomes" id="UP001608902"/>
    </source>
</evidence>
<organism evidence="3 4">
    <name type="scientific">Gnathostoma spinigerum</name>
    <dbReference type="NCBI Taxonomy" id="75299"/>
    <lineage>
        <taxon>Eukaryota</taxon>
        <taxon>Metazoa</taxon>
        <taxon>Ecdysozoa</taxon>
        <taxon>Nematoda</taxon>
        <taxon>Chromadorea</taxon>
        <taxon>Rhabditida</taxon>
        <taxon>Spirurina</taxon>
        <taxon>Gnathostomatomorpha</taxon>
        <taxon>Gnathostomatoidea</taxon>
        <taxon>Gnathostomatidae</taxon>
        <taxon>Gnathostoma</taxon>
    </lineage>
</organism>
<evidence type="ECO:0000313" key="3">
    <source>
        <dbReference type="EMBL" id="MFH4973889.1"/>
    </source>
</evidence>
<feature type="compositionally biased region" description="Polar residues" evidence="1">
    <location>
        <begin position="931"/>
        <end position="947"/>
    </location>
</feature>
<gene>
    <name evidence="3" type="ORF">AB6A40_000598</name>
</gene>
<evidence type="ECO:0000256" key="1">
    <source>
        <dbReference type="SAM" id="MobiDB-lite"/>
    </source>
</evidence>
<dbReference type="InterPro" id="IPR011993">
    <property type="entry name" value="PH-like_dom_sf"/>
</dbReference>